<dbReference type="FunFam" id="3.40.50.300:FF:000287">
    <property type="entry name" value="Multidrug ABC transporter ATP-binding protein"/>
    <property type="match status" value="1"/>
</dbReference>
<protein>
    <recommendedName>
        <fullName evidence="13">ABC transporter ATP-binding protein</fullName>
    </recommendedName>
</protein>
<evidence type="ECO:0000259" key="10">
    <source>
        <dbReference type="PROSITE" id="PS50929"/>
    </source>
</evidence>
<feature type="domain" description="ABC transporter" evidence="9">
    <location>
        <begin position="342"/>
        <end position="579"/>
    </location>
</feature>
<evidence type="ECO:0000256" key="1">
    <source>
        <dbReference type="ARBA" id="ARBA00004651"/>
    </source>
</evidence>
<evidence type="ECO:0000313" key="12">
    <source>
        <dbReference type="Proteomes" id="UP000229749"/>
    </source>
</evidence>
<sequence>MLNEFKKYKAVYKHLWGTYGKSHKVQISFILQILGRVCKLIFLPIAASLIIARLSAQDFEGAYQAVFLFVIFSLTLGIFTPIIKYIGILGENKVYRESTETYFSRLIAADLEYFHSNLAGYLTAATRQYVDGCVSLVRTLRDRYTTTILSILFPLIIIFWIDLLLGVIALALSIVQAIYLIWASHAIAPFRTQSRELYKLNSGRIADVISNILAVRSSAKEEIYAERVKKDAFDESQVFTKKYIVQTKLIAVREIITVFFFMALLWLVIQRMNGGYIEITGVVLVVTYAGTILTGIYSLSEDLDNHDDLVDKIVPAFEILNRENNIKDPISPIPFENVCGEIKLKNISFTYHKKLNDCNVFDDFSLYIPSGQKLGVVGLSGAGKSTLTKLLLRFDDVDKGSILIDGTDIRRVKQSDLRSNIAYVPQEPILFHTSIKENILLSHPNATEQDIINALEAAHALNFVRRLPESIDSIVGEHGVKLSGGQKQRIAIARAMLQNSPIIILDEATSALDSESEQIIKDSFAQILKDKTAIVVAHRLSTLSNMDRIIVIEHGKLVEDGTHESLLEKNGIYAAMWKQQLRHQEYIE</sequence>
<dbReference type="GO" id="GO:0005524">
    <property type="term" value="F:ATP binding"/>
    <property type="evidence" value="ECO:0007669"/>
    <property type="project" value="UniProtKB-KW"/>
</dbReference>
<evidence type="ECO:0000256" key="5">
    <source>
        <dbReference type="ARBA" id="ARBA00022840"/>
    </source>
</evidence>
<dbReference type="SUPFAM" id="SSF90123">
    <property type="entry name" value="ABC transporter transmembrane region"/>
    <property type="match status" value="1"/>
</dbReference>
<feature type="transmembrane region" description="Helical" evidence="8">
    <location>
        <begin position="275"/>
        <end position="299"/>
    </location>
</feature>
<keyword evidence="6 8" id="KW-1133">Transmembrane helix</keyword>
<gene>
    <name evidence="11" type="ORF">CO172_01385</name>
</gene>
<name>A0A2M7XHU3_9BACT</name>
<keyword evidence="2" id="KW-0813">Transport</keyword>
<feature type="transmembrane region" description="Helical" evidence="8">
    <location>
        <begin position="62"/>
        <end position="83"/>
    </location>
</feature>
<evidence type="ECO:0000256" key="8">
    <source>
        <dbReference type="SAM" id="Phobius"/>
    </source>
</evidence>
<keyword evidence="5" id="KW-0067">ATP-binding</keyword>
<dbReference type="Gene3D" id="1.20.1560.10">
    <property type="entry name" value="ABC transporter type 1, transmembrane domain"/>
    <property type="match status" value="1"/>
</dbReference>
<dbReference type="GO" id="GO:0016887">
    <property type="term" value="F:ATP hydrolysis activity"/>
    <property type="evidence" value="ECO:0007669"/>
    <property type="project" value="InterPro"/>
</dbReference>
<reference evidence="12" key="1">
    <citation type="submission" date="2017-09" db="EMBL/GenBank/DDBJ databases">
        <title>Depth-based differentiation of microbial function through sediment-hosted aquifers and enrichment of novel symbionts in the deep terrestrial subsurface.</title>
        <authorList>
            <person name="Probst A.J."/>
            <person name="Ladd B."/>
            <person name="Jarett J.K."/>
            <person name="Geller-Mcgrath D.E."/>
            <person name="Sieber C.M.K."/>
            <person name="Emerson J.B."/>
            <person name="Anantharaman K."/>
            <person name="Thomas B.C."/>
            <person name="Malmstrom R."/>
            <person name="Stieglmeier M."/>
            <person name="Klingl A."/>
            <person name="Woyke T."/>
            <person name="Ryan C.M."/>
            <person name="Banfield J.F."/>
        </authorList>
    </citation>
    <scope>NUCLEOTIDE SEQUENCE [LARGE SCALE GENOMIC DNA]</scope>
</reference>
<dbReference type="GO" id="GO:0034040">
    <property type="term" value="F:ATPase-coupled lipid transmembrane transporter activity"/>
    <property type="evidence" value="ECO:0007669"/>
    <property type="project" value="TreeGrafter"/>
</dbReference>
<evidence type="ECO:0000256" key="6">
    <source>
        <dbReference type="ARBA" id="ARBA00022989"/>
    </source>
</evidence>
<comment type="subcellular location">
    <subcellularLocation>
        <location evidence="1">Cell membrane</location>
        <topology evidence="1">Multi-pass membrane protein</topology>
    </subcellularLocation>
</comment>
<dbReference type="Pfam" id="PF00005">
    <property type="entry name" value="ABC_tran"/>
    <property type="match status" value="1"/>
</dbReference>
<dbReference type="EMBL" id="PFWS01000020">
    <property type="protein sequence ID" value="PJA47460.1"/>
    <property type="molecule type" value="Genomic_DNA"/>
</dbReference>
<dbReference type="InterPro" id="IPR039421">
    <property type="entry name" value="Type_1_exporter"/>
</dbReference>
<organism evidence="11 12">
    <name type="scientific">Candidatus Uhrbacteria bacterium CG_4_9_14_3_um_filter_36_7</name>
    <dbReference type="NCBI Taxonomy" id="1975033"/>
    <lineage>
        <taxon>Bacteria</taxon>
        <taxon>Candidatus Uhriibacteriota</taxon>
    </lineage>
</organism>
<comment type="caution">
    <text evidence="11">The sequence shown here is derived from an EMBL/GenBank/DDBJ whole genome shotgun (WGS) entry which is preliminary data.</text>
</comment>
<evidence type="ECO:0000256" key="4">
    <source>
        <dbReference type="ARBA" id="ARBA00022741"/>
    </source>
</evidence>
<evidence type="ECO:0000313" key="11">
    <source>
        <dbReference type="EMBL" id="PJA47460.1"/>
    </source>
</evidence>
<dbReference type="Gene3D" id="3.40.50.300">
    <property type="entry name" value="P-loop containing nucleotide triphosphate hydrolases"/>
    <property type="match status" value="1"/>
</dbReference>
<evidence type="ECO:0008006" key="13">
    <source>
        <dbReference type="Google" id="ProtNLM"/>
    </source>
</evidence>
<dbReference type="PROSITE" id="PS00211">
    <property type="entry name" value="ABC_TRANSPORTER_1"/>
    <property type="match status" value="1"/>
</dbReference>
<feature type="domain" description="ABC transmembrane type-1" evidence="10">
    <location>
        <begin position="41"/>
        <end position="300"/>
    </location>
</feature>
<evidence type="ECO:0000256" key="2">
    <source>
        <dbReference type="ARBA" id="ARBA00022448"/>
    </source>
</evidence>
<proteinExistence type="predicted"/>
<dbReference type="SUPFAM" id="SSF52540">
    <property type="entry name" value="P-loop containing nucleoside triphosphate hydrolases"/>
    <property type="match status" value="1"/>
</dbReference>
<evidence type="ECO:0000256" key="7">
    <source>
        <dbReference type="ARBA" id="ARBA00023136"/>
    </source>
</evidence>
<keyword evidence="4" id="KW-0547">Nucleotide-binding</keyword>
<dbReference type="InterPro" id="IPR027417">
    <property type="entry name" value="P-loop_NTPase"/>
</dbReference>
<dbReference type="GO" id="GO:0140359">
    <property type="term" value="F:ABC-type transporter activity"/>
    <property type="evidence" value="ECO:0007669"/>
    <property type="project" value="InterPro"/>
</dbReference>
<accession>A0A2M7XHU3</accession>
<keyword evidence="7 8" id="KW-0472">Membrane</keyword>
<dbReference type="SMART" id="SM00382">
    <property type="entry name" value="AAA"/>
    <property type="match status" value="1"/>
</dbReference>
<feature type="transmembrane region" description="Helical" evidence="8">
    <location>
        <begin position="250"/>
        <end position="269"/>
    </location>
</feature>
<dbReference type="GO" id="GO:0005886">
    <property type="term" value="C:plasma membrane"/>
    <property type="evidence" value="ECO:0007669"/>
    <property type="project" value="UniProtKB-SubCell"/>
</dbReference>
<dbReference type="InterPro" id="IPR003439">
    <property type="entry name" value="ABC_transporter-like_ATP-bd"/>
</dbReference>
<dbReference type="InterPro" id="IPR036640">
    <property type="entry name" value="ABC1_TM_sf"/>
</dbReference>
<feature type="transmembrane region" description="Helical" evidence="8">
    <location>
        <begin position="144"/>
        <end position="161"/>
    </location>
</feature>
<dbReference type="Pfam" id="PF00664">
    <property type="entry name" value="ABC_membrane"/>
    <property type="match status" value="1"/>
</dbReference>
<evidence type="ECO:0000256" key="3">
    <source>
        <dbReference type="ARBA" id="ARBA00022692"/>
    </source>
</evidence>
<dbReference type="PROSITE" id="PS50893">
    <property type="entry name" value="ABC_TRANSPORTER_2"/>
    <property type="match status" value="1"/>
</dbReference>
<dbReference type="AlphaFoldDB" id="A0A2M7XHU3"/>
<dbReference type="Proteomes" id="UP000229749">
    <property type="component" value="Unassembled WGS sequence"/>
</dbReference>
<dbReference type="InterPro" id="IPR003593">
    <property type="entry name" value="AAA+_ATPase"/>
</dbReference>
<evidence type="ECO:0000259" key="9">
    <source>
        <dbReference type="PROSITE" id="PS50893"/>
    </source>
</evidence>
<dbReference type="PANTHER" id="PTHR24221">
    <property type="entry name" value="ATP-BINDING CASSETTE SUB-FAMILY B"/>
    <property type="match status" value="1"/>
</dbReference>
<feature type="transmembrane region" description="Helical" evidence="8">
    <location>
        <begin position="37"/>
        <end position="56"/>
    </location>
</feature>
<dbReference type="InterPro" id="IPR011527">
    <property type="entry name" value="ABC1_TM_dom"/>
</dbReference>
<dbReference type="InterPro" id="IPR017871">
    <property type="entry name" value="ABC_transporter-like_CS"/>
</dbReference>
<keyword evidence="3 8" id="KW-0812">Transmembrane</keyword>
<dbReference type="PROSITE" id="PS50929">
    <property type="entry name" value="ABC_TM1F"/>
    <property type="match status" value="1"/>
</dbReference>
<dbReference type="PANTHER" id="PTHR24221:SF654">
    <property type="entry name" value="ATP-BINDING CASSETTE SUB-FAMILY B MEMBER 6"/>
    <property type="match status" value="1"/>
</dbReference>